<evidence type="ECO:0000313" key="5">
    <source>
        <dbReference type="EMBL" id="CAF4052517.1"/>
    </source>
</evidence>
<comment type="caution">
    <text evidence="3">The sequence shown here is derived from an EMBL/GenBank/DDBJ whole genome shotgun (WGS) entry which is preliminary data.</text>
</comment>
<dbReference type="AlphaFoldDB" id="A0A816C5X7"/>
<evidence type="ECO:0000313" key="3">
    <source>
        <dbReference type="EMBL" id="CAF1617492.1"/>
    </source>
</evidence>
<dbReference type="Proteomes" id="UP000663834">
    <property type="component" value="Unassembled WGS sequence"/>
</dbReference>
<dbReference type="Proteomes" id="UP000663855">
    <property type="component" value="Unassembled WGS sequence"/>
</dbReference>
<dbReference type="SUPFAM" id="SSF57302">
    <property type="entry name" value="Snake toxin-like"/>
    <property type="match status" value="1"/>
</dbReference>
<gene>
    <name evidence="4" type="ORF">BYL167_LOCUS3173</name>
    <name evidence="3" type="ORF">CJN711_LOCUS37429</name>
    <name evidence="5" type="ORF">GIL414_LOCUS14496</name>
    <name evidence="2" type="ORF">KQP761_LOCUS12181</name>
</gene>
<dbReference type="EMBL" id="CAJNOW010005592">
    <property type="protein sequence ID" value="CAF1454565.1"/>
    <property type="molecule type" value="Genomic_DNA"/>
</dbReference>
<name>A0A816C5X7_9BILA</name>
<evidence type="ECO:0000313" key="2">
    <source>
        <dbReference type="EMBL" id="CAF1454565.1"/>
    </source>
</evidence>
<protein>
    <submittedName>
        <fullName evidence="3">Uncharacterized protein</fullName>
    </submittedName>
</protein>
<reference evidence="3" key="1">
    <citation type="submission" date="2021-02" db="EMBL/GenBank/DDBJ databases">
        <authorList>
            <person name="Nowell W R."/>
        </authorList>
    </citation>
    <scope>NUCLEOTIDE SEQUENCE</scope>
</reference>
<dbReference type="EMBL" id="CAJNOV010018185">
    <property type="protein sequence ID" value="CAF1617492.1"/>
    <property type="molecule type" value="Genomic_DNA"/>
</dbReference>
<evidence type="ECO:0000313" key="6">
    <source>
        <dbReference type="Proteomes" id="UP000663855"/>
    </source>
</evidence>
<dbReference type="OrthoDB" id="10040524at2759"/>
<dbReference type="EMBL" id="CAJOBH010000595">
    <property type="protein sequence ID" value="CAF3804260.1"/>
    <property type="molecule type" value="Genomic_DNA"/>
</dbReference>
<proteinExistence type="predicted"/>
<evidence type="ECO:0000256" key="1">
    <source>
        <dbReference type="SAM" id="SignalP"/>
    </source>
</evidence>
<feature type="chain" id="PRO_5036229659" evidence="1">
    <location>
        <begin position="19"/>
        <end position="115"/>
    </location>
</feature>
<dbReference type="InterPro" id="IPR045860">
    <property type="entry name" value="Snake_toxin-like_sf"/>
</dbReference>
<dbReference type="Proteomes" id="UP000681720">
    <property type="component" value="Unassembled WGS sequence"/>
</dbReference>
<dbReference type="Proteomes" id="UP000681967">
    <property type="component" value="Unassembled WGS sequence"/>
</dbReference>
<evidence type="ECO:0000313" key="4">
    <source>
        <dbReference type="EMBL" id="CAF3804260.1"/>
    </source>
</evidence>
<organism evidence="3 6">
    <name type="scientific">Rotaria magnacalcarata</name>
    <dbReference type="NCBI Taxonomy" id="392030"/>
    <lineage>
        <taxon>Eukaryota</taxon>
        <taxon>Metazoa</taxon>
        <taxon>Spiralia</taxon>
        <taxon>Gnathifera</taxon>
        <taxon>Rotifera</taxon>
        <taxon>Eurotatoria</taxon>
        <taxon>Bdelloidea</taxon>
        <taxon>Philodinida</taxon>
        <taxon>Philodinidae</taxon>
        <taxon>Rotaria</taxon>
    </lineage>
</organism>
<feature type="signal peptide" evidence="1">
    <location>
        <begin position="1"/>
        <end position="18"/>
    </location>
</feature>
<keyword evidence="1" id="KW-0732">Signal</keyword>
<accession>A0A816C5X7</accession>
<dbReference type="EMBL" id="CAJOBJ010006142">
    <property type="protein sequence ID" value="CAF4052517.1"/>
    <property type="molecule type" value="Genomic_DNA"/>
</dbReference>
<sequence length="115" mass="11652">MNAIIVLCVLVLLPACAALNCYSCSSIGCSDPFNSGATGVSTTGAVSSNTYCRKIANSGTVVRDGSSSCSAVAFFANTGIACCQTDLCNGASANYETPLLLTFSVVIVLITIYSA</sequence>